<dbReference type="KEGG" id="fll:EI427_02405"/>
<organism evidence="1 2">
    <name type="scientific">Flammeovirga pectinis</name>
    <dbReference type="NCBI Taxonomy" id="2494373"/>
    <lineage>
        <taxon>Bacteria</taxon>
        <taxon>Pseudomonadati</taxon>
        <taxon>Bacteroidota</taxon>
        <taxon>Cytophagia</taxon>
        <taxon>Cytophagales</taxon>
        <taxon>Flammeovirgaceae</taxon>
        <taxon>Flammeovirga</taxon>
    </lineage>
</organism>
<dbReference type="InterPro" id="IPR046525">
    <property type="entry name" value="DUF6702"/>
</dbReference>
<dbReference type="Pfam" id="PF20420">
    <property type="entry name" value="DUF6702"/>
    <property type="match status" value="1"/>
</dbReference>
<evidence type="ECO:0000313" key="2">
    <source>
        <dbReference type="Proteomes" id="UP000267268"/>
    </source>
</evidence>
<keyword evidence="2" id="KW-1185">Reference proteome</keyword>
<dbReference type="Proteomes" id="UP000267268">
    <property type="component" value="Chromosome 1"/>
</dbReference>
<accession>A0A3Q9FLT3</accession>
<protein>
    <submittedName>
        <fullName evidence="1">Uncharacterized protein</fullName>
    </submittedName>
</protein>
<name>A0A3Q9FLT3_9BACT</name>
<sequence>MKYSMFPFVLILVLISSVFAHPIHLSVSEVNYNSESNSIEIAQKVFIDDLEDGIELMGGPKLFLYTDKEHQDSDTWLAKYFQQHIKLKVNEKEVMLKWVGRETDPKHDIQAIWIYMEVTKIKKIKALEVKNTVLLAVHNDQRNMVHLTCNDDKVSWLFDEKKITEIIQW</sequence>
<reference evidence="1 2" key="1">
    <citation type="submission" date="2018-12" db="EMBL/GenBank/DDBJ databases">
        <title>Flammeovirga pectinis sp. nov., isolated from the gut of the Korean scallop, Patinopecten yessoensis.</title>
        <authorList>
            <person name="Bae J.-W."/>
            <person name="Jeong Y.-S."/>
            <person name="Kang W."/>
        </authorList>
    </citation>
    <scope>NUCLEOTIDE SEQUENCE [LARGE SCALE GENOMIC DNA]</scope>
    <source>
        <strain evidence="1 2">L12M1</strain>
    </source>
</reference>
<proteinExistence type="predicted"/>
<dbReference type="AlphaFoldDB" id="A0A3Q9FLT3"/>
<dbReference type="RefSeq" id="WP_126611215.1">
    <property type="nucleotide sequence ID" value="NZ_CP034562.1"/>
</dbReference>
<dbReference type="OrthoDB" id="5735516at2"/>
<dbReference type="EMBL" id="CP034562">
    <property type="protein sequence ID" value="AZQ61108.1"/>
    <property type="molecule type" value="Genomic_DNA"/>
</dbReference>
<evidence type="ECO:0000313" key="1">
    <source>
        <dbReference type="EMBL" id="AZQ61108.1"/>
    </source>
</evidence>
<gene>
    <name evidence="1" type="ORF">EI427_02405</name>
</gene>